<dbReference type="CDD" id="cd00293">
    <property type="entry name" value="USP-like"/>
    <property type="match status" value="2"/>
</dbReference>
<dbReference type="Pfam" id="PF00582">
    <property type="entry name" value="Usp"/>
    <property type="match status" value="2"/>
</dbReference>
<dbReference type="SUPFAM" id="SSF52402">
    <property type="entry name" value="Adenine nucleotide alpha hydrolases-like"/>
    <property type="match status" value="2"/>
</dbReference>
<protein>
    <submittedName>
        <fullName evidence="3">Universal stress protein</fullName>
    </submittedName>
</protein>
<dbReference type="InterPro" id="IPR006016">
    <property type="entry name" value="UspA"/>
</dbReference>
<reference evidence="3 4" key="1">
    <citation type="submission" date="2023-11" db="EMBL/GenBank/DDBJ databases">
        <title>Winogradskyella pelagius sp. nov., isolated from coastal sediment.</title>
        <authorList>
            <person name="Li F."/>
        </authorList>
    </citation>
    <scope>NUCLEOTIDE SEQUENCE [LARGE SCALE GENOMIC DNA]</scope>
    <source>
        <strain evidence="3 4">KCTC 23502</strain>
    </source>
</reference>
<evidence type="ECO:0000256" key="1">
    <source>
        <dbReference type="ARBA" id="ARBA00008791"/>
    </source>
</evidence>
<dbReference type="InterPro" id="IPR006015">
    <property type="entry name" value="Universal_stress_UspA"/>
</dbReference>
<organism evidence="3 4">
    <name type="scientific">Winogradskyella aquimaris</name>
    <dbReference type="NCBI Taxonomy" id="864074"/>
    <lineage>
        <taxon>Bacteria</taxon>
        <taxon>Pseudomonadati</taxon>
        <taxon>Bacteroidota</taxon>
        <taxon>Flavobacteriia</taxon>
        <taxon>Flavobacteriales</taxon>
        <taxon>Flavobacteriaceae</taxon>
        <taxon>Winogradskyella</taxon>
    </lineage>
</organism>
<evidence type="ECO:0000313" key="4">
    <source>
        <dbReference type="Proteomes" id="UP001285855"/>
    </source>
</evidence>
<evidence type="ECO:0000259" key="2">
    <source>
        <dbReference type="Pfam" id="PF00582"/>
    </source>
</evidence>
<dbReference type="EMBL" id="JAXDAE010000011">
    <property type="protein sequence ID" value="MDY2587940.1"/>
    <property type="molecule type" value="Genomic_DNA"/>
</dbReference>
<dbReference type="Proteomes" id="UP001285855">
    <property type="component" value="Unassembled WGS sequence"/>
</dbReference>
<feature type="domain" description="UspA" evidence="2">
    <location>
        <begin position="1"/>
        <end position="145"/>
    </location>
</feature>
<name>A0ABU5EQF0_9FLAO</name>
<comment type="similarity">
    <text evidence="1">Belongs to the universal stress protein A family.</text>
</comment>
<feature type="domain" description="UspA" evidence="2">
    <location>
        <begin position="159"/>
        <end position="276"/>
    </location>
</feature>
<gene>
    <name evidence="3" type="ORF">SNF14_11370</name>
</gene>
<dbReference type="PANTHER" id="PTHR46268:SF22">
    <property type="entry name" value="SENSOR PROTEIN KDPD-RELATED"/>
    <property type="match status" value="1"/>
</dbReference>
<dbReference type="PRINTS" id="PR01438">
    <property type="entry name" value="UNVRSLSTRESS"/>
</dbReference>
<accession>A0ABU5EQF0</accession>
<dbReference type="PANTHER" id="PTHR46268">
    <property type="entry name" value="STRESS RESPONSE PROTEIN NHAX"/>
    <property type="match status" value="1"/>
</dbReference>
<dbReference type="RefSeq" id="WP_320556291.1">
    <property type="nucleotide sequence ID" value="NZ_JAXDAE010000011.1"/>
</dbReference>
<evidence type="ECO:0000313" key="3">
    <source>
        <dbReference type="EMBL" id="MDY2587940.1"/>
    </source>
</evidence>
<dbReference type="Gene3D" id="3.40.50.12370">
    <property type="match status" value="1"/>
</dbReference>
<proteinExistence type="inferred from homology"/>
<sequence length="277" mass="31581">MKNILLLTDFSENSINAIHYALRLFSGRSHNFFVLHVKVSNTYLSDDLVAMGNKSIYDSLVKRPKSRLKKLVAGFEKAYSKEDFRFEMLIDHDVFIDAVKQVIASKAIDLIVMGTNGVTGAKEVLFGSNTINVIRKVYCPTLVIPERFEYTAPDEVLLPLDLKDSLHGDAFASLLAFMRLYSKKLHLLRIHPNGEFSTEEEQDRKHIEQHLNDMTHEYHVVSNTPMDHVVNAYTQTHGIDLIALLVQKESLFERFFTGSSTTEISKKLKVPLLVFHV</sequence>
<comment type="caution">
    <text evidence="3">The sequence shown here is derived from an EMBL/GenBank/DDBJ whole genome shotgun (WGS) entry which is preliminary data.</text>
</comment>
<keyword evidence="4" id="KW-1185">Reference proteome</keyword>